<dbReference type="Pfam" id="PF23282">
    <property type="entry name" value="WHD_ROQ1"/>
    <property type="match status" value="1"/>
</dbReference>
<evidence type="ECO:0000313" key="4">
    <source>
        <dbReference type="Proteomes" id="UP000827889"/>
    </source>
</evidence>
<dbReference type="SUPFAM" id="SSF52540">
    <property type="entry name" value="P-loop containing nucleoside triphosphate hydrolases"/>
    <property type="match status" value="1"/>
</dbReference>
<name>A0ABM3H888_9MYRT</name>
<reference evidence="4" key="1">
    <citation type="submission" date="2025-05" db="UniProtKB">
        <authorList>
            <consortium name="RefSeq"/>
        </authorList>
    </citation>
    <scope>NUCLEOTIDE SEQUENCE [LARGE SCALE GENOMIC DNA]</scope>
</reference>
<evidence type="ECO:0000313" key="5">
    <source>
        <dbReference type="RefSeq" id="XP_048132822.1"/>
    </source>
</evidence>
<dbReference type="InterPro" id="IPR032675">
    <property type="entry name" value="LRR_dom_sf"/>
</dbReference>
<feature type="domain" description="Disease resistance protein Roq1-like winged-helix" evidence="3">
    <location>
        <begin position="121"/>
        <end position="191"/>
    </location>
</feature>
<dbReference type="InterPro" id="IPR042197">
    <property type="entry name" value="Apaf_helical"/>
</dbReference>
<dbReference type="Proteomes" id="UP000827889">
    <property type="component" value="Chromosome 1"/>
</dbReference>
<protein>
    <submittedName>
        <fullName evidence="5">Disease resistance protein RPV1-like</fullName>
    </submittedName>
</protein>
<dbReference type="InterPro" id="IPR027417">
    <property type="entry name" value="P-loop_NTPase"/>
</dbReference>
<keyword evidence="1" id="KW-0677">Repeat</keyword>
<dbReference type="GeneID" id="115730776"/>
<keyword evidence="4" id="KW-1185">Reference proteome</keyword>
<dbReference type="InterPro" id="IPR036388">
    <property type="entry name" value="WH-like_DNA-bd_sf"/>
</dbReference>
<evidence type="ECO:0000256" key="1">
    <source>
        <dbReference type="ARBA" id="ARBA00022737"/>
    </source>
</evidence>
<accession>A0ABM3H888</accession>
<organism evidence="4 5">
    <name type="scientific">Rhodamnia argentea</name>
    <dbReference type="NCBI Taxonomy" id="178133"/>
    <lineage>
        <taxon>Eukaryota</taxon>
        <taxon>Viridiplantae</taxon>
        <taxon>Streptophyta</taxon>
        <taxon>Embryophyta</taxon>
        <taxon>Tracheophyta</taxon>
        <taxon>Spermatophyta</taxon>
        <taxon>Magnoliopsida</taxon>
        <taxon>eudicotyledons</taxon>
        <taxon>Gunneridae</taxon>
        <taxon>Pentapetalae</taxon>
        <taxon>rosids</taxon>
        <taxon>malvids</taxon>
        <taxon>Myrtales</taxon>
        <taxon>Myrtaceae</taxon>
        <taxon>Myrtoideae</taxon>
        <taxon>Myrteae</taxon>
        <taxon>Australasian group</taxon>
        <taxon>Rhodamnia</taxon>
    </lineage>
</organism>
<dbReference type="Gene3D" id="1.10.10.10">
    <property type="entry name" value="Winged helix-like DNA-binding domain superfamily/Winged helix DNA-binding domain"/>
    <property type="match status" value="1"/>
</dbReference>
<dbReference type="RefSeq" id="XP_048132822.1">
    <property type="nucleotide sequence ID" value="XM_048276865.1"/>
</dbReference>
<reference evidence="5" key="2">
    <citation type="submission" date="2025-08" db="UniProtKB">
        <authorList>
            <consortium name="RefSeq"/>
        </authorList>
    </citation>
    <scope>IDENTIFICATION</scope>
    <source>
        <tissue evidence="5">Leaf</tissue>
    </source>
</reference>
<dbReference type="SUPFAM" id="SSF52058">
    <property type="entry name" value="L domain-like"/>
    <property type="match status" value="1"/>
</dbReference>
<dbReference type="PRINTS" id="PR00364">
    <property type="entry name" value="DISEASERSIST"/>
</dbReference>
<sequence length="374" mass="43678">MGHNWFGEGSKVIITSRNKQVLNIPEVDWTYELNCMDFDKSLQLFSTHAFRRDRPLDDYLAHSKKAVGIAGGLPLALEVIGSLLSCKSKEKWDAILKKLEKVPHEEVSSKLKISYEALDDRQRHIFLDVACFFIGCDKEMVIHMWDETKLFPEEALEVLQHMSLIKIIRKSELWMHDLIRDLGREIIRQDSNMATEKQTRVWDADDALDLLRRNQKKKQVETLGLWFRHGLWFRWFRHEAEPYFTDEDLMRFPNLRFLRAESLKVLIMSRCCRLVRTPDFSGLANLERPIMQDCTSLVKVDESVGQLQRLVVLDVRFCSQLRDLPNEVYMLKSLKELLVEGTLVEHNVSSNPSYGSLPEKALSRHPLKMASRYT</sequence>
<gene>
    <name evidence="5" type="primary">LOC115730776</name>
</gene>
<dbReference type="InterPro" id="IPR058192">
    <property type="entry name" value="WHD_ROQ1-like"/>
</dbReference>
<evidence type="ECO:0000259" key="3">
    <source>
        <dbReference type="Pfam" id="PF23282"/>
    </source>
</evidence>
<dbReference type="Gene3D" id="1.10.8.430">
    <property type="entry name" value="Helical domain of apoptotic protease-activating factors"/>
    <property type="match status" value="1"/>
</dbReference>
<dbReference type="InterPro" id="IPR044974">
    <property type="entry name" value="Disease_R_plants"/>
</dbReference>
<evidence type="ECO:0000256" key="2">
    <source>
        <dbReference type="ARBA" id="ARBA00022821"/>
    </source>
</evidence>
<dbReference type="Gene3D" id="3.80.10.10">
    <property type="entry name" value="Ribonuclease Inhibitor"/>
    <property type="match status" value="1"/>
</dbReference>
<keyword evidence="2" id="KW-0611">Plant defense</keyword>
<dbReference type="PANTHER" id="PTHR11017">
    <property type="entry name" value="LEUCINE-RICH REPEAT-CONTAINING PROTEIN"/>
    <property type="match status" value="1"/>
</dbReference>
<dbReference type="PANTHER" id="PTHR11017:SF570">
    <property type="entry name" value="DISEASE RESISTANCE PROTEIN (TIR-NBS CLASS)-RELATED"/>
    <property type="match status" value="1"/>
</dbReference>
<proteinExistence type="predicted"/>